<dbReference type="Proteomes" id="UP000440498">
    <property type="component" value="Unassembled WGS sequence"/>
</dbReference>
<dbReference type="PANTHER" id="PTHR40254:SF1">
    <property type="entry name" value="BLR0577 PROTEIN"/>
    <property type="match status" value="1"/>
</dbReference>
<gene>
    <name evidence="2" type="ORF">GEV02_25540</name>
</gene>
<dbReference type="RefSeq" id="WP_152840739.1">
    <property type="nucleotide sequence ID" value="NZ_WHUG01000013.1"/>
</dbReference>
<feature type="domain" description="FAD-dependent urate hydroxylase HpyO/Asp monooxygenase CreE-like FAD/NAD(P)-binding" evidence="1">
    <location>
        <begin position="8"/>
        <end position="183"/>
    </location>
</feature>
<dbReference type="InterPro" id="IPR038732">
    <property type="entry name" value="HpyO/CreE_NAD-binding"/>
</dbReference>
<dbReference type="Gene3D" id="3.50.50.60">
    <property type="entry name" value="FAD/NAD(P)-binding domain"/>
    <property type="match status" value="1"/>
</dbReference>
<name>A0A6A7N8U4_9BURK</name>
<sequence>MKRYSVTIIGMGPRGLSVFERIAAVAGSRRLALDINVVEPGDCGPGVHSVRQPQHLLINTIASQVTLFPAPGAVQYPPLCATPSLTAWARQAGYRRVGERYYRLGEHGGADITEADYLPRCLLGEYLAWAYRQIAALLPSCVNLNHHRQRAVDLLPLADGRYAVELETGYQLDSDFVFLTTGHGRNVPDELDARLADFARAHARSNSRLAFVRHAYPLERLARIGAGARVAIQGLGLSAHDIIAELTVGRGGAFVEDGQGNLRYQRSGAEPQLTLCSRNCLPAAARGVNQKGLDGRHQPHYFTPAAVDALRRMALAGRGSRQLDFERELLPLLKREMAWVYRSTLATATPGGVAPDPAGFVPTAEDDVLIDQLLFPLRGRRFATLEAFRQYFTDWLRDDLAEARLGNVGSATKAATDVLRDVRATLQAAVEHGGLTPASHRNFLAVYHAAINRSAFGPPLRRNQELLALLDAGVIEIVSGPRSRIDMDGQAASYVLSTGFGDGAVAHAFDVLVVARLDGFFPETDDSLLIRNVLKRGLVRPYCNGDFHPGGIDIDAGGRPLDARGQPSGGLWALGYLVEGAHYYTHALPRPQLRSRQVLDADRCVHAMCAQMDELPRPAARRAAADTAATALQQAAL</sequence>
<dbReference type="PANTHER" id="PTHR40254">
    <property type="entry name" value="BLR0577 PROTEIN"/>
    <property type="match status" value="1"/>
</dbReference>
<reference evidence="2 3" key="1">
    <citation type="submission" date="2019-10" db="EMBL/GenBank/DDBJ databases">
        <title>Two novel species isolated from a subtropical stream in China.</title>
        <authorList>
            <person name="Lu H."/>
        </authorList>
    </citation>
    <scope>NUCLEOTIDE SEQUENCE [LARGE SCALE GENOMIC DNA]</scope>
    <source>
        <strain evidence="2 3">FT29W</strain>
    </source>
</reference>
<proteinExistence type="predicted"/>
<comment type="caution">
    <text evidence="2">The sequence shown here is derived from an EMBL/GenBank/DDBJ whole genome shotgun (WGS) entry which is preliminary data.</text>
</comment>
<protein>
    <recommendedName>
        <fullName evidence="1">FAD-dependent urate hydroxylase HpyO/Asp monooxygenase CreE-like FAD/NAD(P)-binding domain-containing protein</fullName>
    </recommendedName>
</protein>
<dbReference type="SUPFAM" id="SSF51905">
    <property type="entry name" value="FAD/NAD(P)-binding domain"/>
    <property type="match status" value="1"/>
</dbReference>
<dbReference type="InterPro" id="IPR052189">
    <property type="entry name" value="L-asp_N-monooxygenase_NS-form"/>
</dbReference>
<organism evidence="2 3">
    <name type="scientific">Rugamonas aquatica</name>
    <dbReference type="NCBI Taxonomy" id="2743357"/>
    <lineage>
        <taxon>Bacteria</taxon>
        <taxon>Pseudomonadati</taxon>
        <taxon>Pseudomonadota</taxon>
        <taxon>Betaproteobacteria</taxon>
        <taxon>Burkholderiales</taxon>
        <taxon>Oxalobacteraceae</taxon>
        <taxon>Telluria group</taxon>
        <taxon>Rugamonas</taxon>
    </lineage>
</organism>
<evidence type="ECO:0000259" key="1">
    <source>
        <dbReference type="Pfam" id="PF13454"/>
    </source>
</evidence>
<dbReference type="EMBL" id="WHUG01000013">
    <property type="protein sequence ID" value="MQA41514.1"/>
    <property type="molecule type" value="Genomic_DNA"/>
</dbReference>
<dbReference type="AlphaFoldDB" id="A0A6A7N8U4"/>
<accession>A0A6A7N8U4</accession>
<keyword evidence="3" id="KW-1185">Reference proteome</keyword>
<dbReference type="Pfam" id="PF13454">
    <property type="entry name" value="NAD_binding_9"/>
    <property type="match status" value="1"/>
</dbReference>
<evidence type="ECO:0000313" key="2">
    <source>
        <dbReference type="EMBL" id="MQA41514.1"/>
    </source>
</evidence>
<evidence type="ECO:0000313" key="3">
    <source>
        <dbReference type="Proteomes" id="UP000440498"/>
    </source>
</evidence>
<dbReference type="InterPro" id="IPR036188">
    <property type="entry name" value="FAD/NAD-bd_sf"/>
</dbReference>